<dbReference type="Proteomes" id="UP000629468">
    <property type="component" value="Unassembled WGS sequence"/>
</dbReference>
<keyword evidence="2" id="KW-0812">Transmembrane</keyword>
<evidence type="ECO:0000256" key="1">
    <source>
        <dbReference type="SAM" id="MobiDB-lite"/>
    </source>
</evidence>
<feature type="transmembrane region" description="Helical" evidence="2">
    <location>
        <begin position="257"/>
        <end position="280"/>
    </location>
</feature>
<name>A0A8H7FBS0_AGABI</name>
<evidence type="ECO:0000256" key="2">
    <source>
        <dbReference type="SAM" id="Phobius"/>
    </source>
</evidence>
<dbReference type="AlphaFoldDB" id="A0A8H7FBS0"/>
<protein>
    <submittedName>
        <fullName evidence="3">Uncharacterized protein</fullName>
    </submittedName>
</protein>
<feature type="region of interest" description="Disordered" evidence="1">
    <location>
        <begin position="330"/>
        <end position="355"/>
    </location>
</feature>
<feature type="compositionally biased region" description="Low complexity" evidence="1">
    <location>
        <begin position="426"/>
        <end position="443"/>
    </location>
</feature>
<feature type="region of interest" description="Disordered" evidence="1">
    <location>
        <begin position="219"/>
        <end position="249"/>
    </location>
</feature>
<evidence type="ECO:0000313" key="3">
    <source>
        <dbReference type="EMBL" id="KAF7784653.1"/>
    </source>
</evidence>
<feature type="compositionally biased region" description="Low complexity" evidence="1">
    <location>
        <begin position="237"/>
        <end position="246"/>
    </location>
</feature>
<keyword evidence="2" id="KW-1133">Transmembrane helix</keyword>
<organism evidence="3 4">
    <name type="scientific">Agaricus bisporus var. burnettii</name>
    <dbReference type="NCBI Taxonomy" id="192524"/>
    <lineage>
        <taxon>Eukaryota</taxon>
        <taxon>Fungi</taxon>
        <taxon>Dikarya</taxon>
        <taxon>Basidiomycota</taxon>
        <taxon>Agaricomycotina</taxon>
        <taxon>Agaricomycetes</taxon>
        <taxon>Agaricomycetidae</taxon>
        <taxon>Agaricales</taxon>
        <taxon>Agaricineae</taxon>
        <taxon>Agaricaceae</taxon>
        <taxon>Agaricus</taxon>
    </lineage>
</organism>
<feature type="compositionally biased region" description="Polar residues" evidence="1">
    <location>
        <begin position="224"/>
        <end position="236"/>
    </location>
</feature>
<gene>
    <name evidence="3" type="ORF">Agabi119p4_818</name>
</gene>
<feature type="region of interest" description="Disordered" evidence="1">
    <location>
        <begin position="417"/>
        <end position="451"/>
    </location>
</feature>
<proteinExistence type="predicted"/>
<dbReference type="EMBL" id="JABXXO010000001">
    <property type="protein sequence ID" value="KAF7784653.1"/>
    <property type="molecule type" value="Genomic_DNA"/>
</dbReference>
<feature type="compositionally biased region" description="Polar residues" evidence="1">
    <location>
        <begin position="330"/>
        <end position="345"/>
    </location>
</feature>
<accession>A0A8H7FBS0</accession>
<reference evidence="3 4" key="1">
    <citation type="journal article" name="Sci. Rep.">
        <title>Telomere-to-telomere assembled and centromere annotated genomes of the two main subspecies of the button mushroom Agaricus bisporus reveal especially polymorphic chromosome ends.</title>
        <authorList>
            <person name="Sonnenberg A.S.M."/>
            <person name="Sedaghat-Telgerd N."/>
            <person name="Lavrijssen B."/>
            <person name="Ohm R.A."/>
            <person name="Hendrickx P.M."/>
            <person name="Scholtmeijer K."/>
            <person name="Baars J.J.P."/>
            <person name="van Peer A."/>
        </authorList>
    </citation>
    <scope>NUCLEOTIDE SEQUENCE [LARGE SCALE GENOMIC DNA]</scope>
    <source>
        <strain evidence="3 4">H119_p4</strain>
    </source>
</reference>
<sequence length="451" mass="47143">MDSPSLPPSRHSVANCGSIGSKLTYMFIGFAGGTPPFTGLVIAPFDIIRNISIPAQAWNERDQSGEYSYLLNFNQSQKVVFSMGDATGPTTGGVTDVTTVGAPTQGSPPCTTSKHGPDFTFATTLPLSQCKNFSFGQLGSAVQPISVLVTVPHGESFMLTAPLGDPFIWKANLTAGTNVIFTVKDAQNRLGGTSHILNVGTSDDSSCLGFPPISVPPTRLPGVPTTSSLNPQHINTSSSSPTDSGSKNYHTDNKTGVIVGASVGGIVALLLTMALVYCLIRRKGGRNGIKHIDLTGSTPGVSTSFMYHGHVAPTPYFVSSTGVVASQTTRNNGFPSASSTLTNVGTGPHVRSSSTAAAALAGTESLAGTTDTEANHSVVSFKREVLQQRDGQLHLYFDPYARNWWQQQDYDFKPYADATSHSQRIGSTSASGAGPASNPGTSSRYSGATSP</sequence>
<keyword evidence="2" id="KW-0472">Membrane</keyword>
<evidence type="ECO:0000313" key="4">
    <source>
        <dbReference type="Proteomes" id="UP000629468"/>
    </source>
</evidence>
<comment type="caution">
    <text evidence="3">The sequence shown here is derived from an EMBL/GenBank/DDBJ whole genome shotgun (WGS) entry which is preliminary data.</text>
</comment>